<keyword evidence="1" id="KW-0732">Signal</keyword>
<proteinExistence type="predicted"/>
<evidence type="ECO:0008006" key="4">
    <source>
        <dbReference type="Google" id="ProtNLM"/>
    </source>
</evidence>
<feature type="chain" id="PRO_5045983389" description="C1q domain-containing protein" evidence="1">
    <location>
        <begin position="25"/>
        <end position="214"/>
    </location>
</feature>
<evidence type="ECO:0000313" key="2">
    <source>
        <dbReference type="EMBL" id="GGN06300.1"/>
    </source>
</evidence>
<comment type="caution">
    <text evidence="2">The sequence shown here is derived from an EMBL/GenBank/DDBJ whole genome shotgun (WGS) entry which is preliminary data.</text>
</comment>
<evidence type="ECO:0000256" key="1">
    <source>
        <dbReference type="SAM" id="SignalP"/>
    </source>
</evidence>
<evidence type="ECO:0000313" key="3">
    <source>
        <dbReference type="Proteomes" id="UP000632339"/>
    </source>
</evidence>
<keyword evidence="3" id="KW-1185">Reference proteome</keyword>
<accession>A0ABQ2ID07</accession>
<dbReference type="RefSeq" id="WP_019941309.1">
    <property type="nucleotide sequence ID" value="NZ_BMLI01000002.1"/>
</dbReference>
<reference evidence="3" key="1">
    <citation type="journal article" date="2019" name="Int. J. Syst. Evol. Microbiol.">
        <title>The Global Catalogue of Microorganisms (GCM) 10K type strain sequencing project: providing services to taxonomists for standard genome sequencing and annotation.</title>
        <authorList>
            <consortium name="The Broad Institute Genomics Platform"/>
            <consortium name="The Broad Institute Genome Sequencing Center for Infectious Disease"/>
            <person name="Wu L."/>
            <person name="Ma J."/>
        </authorList>
    </citation>
    <scope>NUCLEOTIDE SEQUENCE [LARGE SCALE GENOMIC DNA]</scope>
    <source>
        <strain evidence="3">CGMCC 1.6375</strain>
    </source>
</reference>
<organism evidence="2 3">
    <name type="scientific">Dyadobacter beijingensis</name>
    <dbReference type="NCBI Taxonomy" id="365489"/>
    <lineage>
        <taxon>Bacteria</taxon>
        <taxon>Pseudomonadati</taxon>
        <taxon>Bacteroidota</taxon>
        <taxon>Cytophagia</taxon>
        <taxon>Cytophagales</taxon>
        <taxon>Spirosomataceae</taxon>
        <taxon>Dyadobacter</taxon>
    </lineage>
</organism>
<gene>
    <name evidence="2" type="ORF">GCM10010967_46900</name>
</gene>
<protein>
    <recommendedName>
        <fullName evidence="4">C1q domain-containing protein</fullName>
    </recommendedName>
</protein>
<feature type="signal peptide" evidence="1">
    <location>
        <begin position="1"/>
        <end position="24"/>
    </location>
</feature>
<name>A0ABQ2ID07_9BACT</name>
<sequence length="214" mass="22363">MKTIRLIPTLTIGLMLAAATAVSAQVKIGSNPTTIDPSNNLEVESTDPAKKVSINKNTGKVTIADGSQGAGRVLTSDAAGGATWQTPSAPGMVNGTLGNLVTVPGDGQFYSGASITFPRAGTYMVTTRWVMPTGATSYPVGNQVFINTALSSSSSTFELAGLTAEWVLVAPTAHHTTPAFRVTVTEGQTLHFWFWTGSFSGELQFVETYAVGPF</sequence>
<dbReference type="Proteomes" id="UP000632339">
    <property type="component" value="Unassembled WGS sequence"/>
</dbReference>
<dbReference type="EMBL" id="BMLI01000002">
    <property type="protein sequence ID" value="GGN06300.1"/>
    <property type="molecule type" value="Genomic_DNA"/>
</dbReference>